<dbReference type="InterPro" id="IPR002674">
    <property type="entry name" value="Ribosomal_eL43"/>
</dbReference>
<dbReference type="Gene3D" id="2.20.25.30">
    <property type="match status" value="1"/>
</dbReference>
<feature type="binding site" evidence="4">
    <location>
        <position position="41"/>
    </location>
    <ligand>
        <name>Zn(2+)</name>
        <dbReference type="ChEBI" id="CHEBI:29105"/>
    </ligand>
</feature>
<comment type="caution">
    <text evidence="5">The sequence shown here is derived from an EMBL/GenBank/DDBJ whole genome shotgun (WGS) entry which is preliminary data.</text>
</comment>
<reference evidence="5" key="1">
    <citation type="journal article" date="2020" name="ISME J.">
        <title>Gammaproteobacteria mediating utilization of methyl-, sulfur- and petroleum organic compounds in deep ocean hydrothermal plumes.</title>
        <authorList>
            <person name="Zhou Z."/>
            <person name="Liu Y."/>
            <person name="Pan J."/>
            <person name="Cron B.R."/>
            <person name="Toner B.M."/>
            <person name="Anantharaman K."/>
            <person name="Breier J.A."/>
            <person name="Dick G.J."/>
            <person name="Li M."/>
        </authorList>
    </citation>
    <scope>NUCLEOTIDE SEQUENCE</scope>
    <source>
        <strain evidence="5">SZUA-1515</strain>
    </source>
</reference>
<keyword evidence="2 4" id="KW-0689">Ribosomal protein</keyword>
<comment type="cofactor">
    <cofactor evidence="4">
        <name>Zn(2+)</name>
        <dbReference type="ChEBI" id="CHEBI:29105"/>
    </cofactor>
    <text evidence="4">Binds 1 zinc ion per subunit.</text>
</comment>
<dbReference type="PANTHER" id="PTHR48129">
    <property type="entry name" value="60S RIBOSOMAL PROTEIN L37A"/>
    <property type="match status" value="1"/>
</dbReference>
<dbReference type="InterPro" id="IPR011332">
    <property type="entry name" value="Ribosomal_zn-bd"/>
</dbReference>
<feature type="binding site" evidence="4">
    <location>
        <position position="56"/>
    </location>
    <ligand>
        <name>Zn(2+)</name>
        <dbReference type="ChEBI" id="CHEBI:29105"/>
    </ligand>
</feature>
<evidence type="ECO:0000313" key="5">
    <source>
        <dbReference type="EMBL" id="HIQ29873.1"/>
    </source>
</evidence>
<evidence type="ECO:0000256" key="3">
    <source>
        <dbReference type="ARBA" id="ARBA00023274"/>
    </source>
</evidence>
<comment type="similarity">
    <text evidence="4">Belongs to the eukaryotic ribosomal protein eL43 family. Putative zinc-binding subfamily.</text>
</comment>
<dbReference type="GO" id="GO:0070180">
    <property type="term" value="F:large ribosomal subunit rRNA binding"/>
    <property type="evidence" value="ECO:0007669"/>
    <property type="project" value="UniProtKB-UniRule"/>
</dbReference>
<evidence type="ECO:0000256" key="2">
    <source>
        <dbReference type="ARBA" id="ARBA00022980"/>
    </source>
</evidence>
<keyword evidence="3 4" id="KW-0687">Ribonucleoprotein</keyword>
<evidence type="ECO:0000313" key="6">
    <source>
        <dbReference type="Proteomes" id="UP000608579"/>
    </source>
</evidence>
<dbReference type="GO" id="GO:0005840">
    <property type="term" value="C:ribosome"/>
    <property type="evidence" value="ECO:0007669"/>
    <property type="project" value="UniProtKB-KW"/>
</dbReference>
<feature type="binding site" evidence="4">
    <location>
        <position position="38"/>
    </location>
    <ligand>
        <name>Zn(2+)</name>
        <dbReference type="ChEBI" id="CHEBI:29105"/>
    </ligand>
</feature>
<dbReference type="EMBL" id="DQVM01000094">
    <property type="protein sequence ID" value="HIQ29873.1"/>
    <property type="molecule type" value="Genomic_DNA"/>
</dbReference>
<feature type="binding site" evidence="4">
    <location>
        <position position="59"/>
    </location>
    <ligand>
        <name>Zn(2+)</name>
        <dbReference type="ChEBI" id="CHEBI:29105"/>
    </ligand>
</feature>
<organism evidence="5 6">
    <name type="scientific">Caldiarchaeum subterraneum</name>
    <dbReference type="NCBI Taxonomy" id="311458"/>
    <lineage>
        <taxon>Archaea</taxon>
        <taxon>Nitrososphaerota</taxon>
        <taxon>Candidatus Caldarchaeales</taxon>
        <taxon>Candidatus Caldarchaeaceae</taxon>
        <taxon>Candidatus Caldarchaeum</taxon>
    </lineage>
</organism>
<evidence type="ECO:0000256" key="4">
    <source>
        <dbReference type="HAMAP-Rule" id="MF_00327"/>
    </source>
</evidence>
<keyword evidence="4" id="KW-0862">Zinc</keyword>
<gene>
    <name evidence="4" type="primary">rpl37ae</name>
    <name evidence="5" type="ORF">EYH45_04845</name>
</gene>
<dbReference type="GO" id="GO:0008270">
    <property type="term" value="F:zinc ion binding"/>
    <property type="evidence" value="ECO:0007669"/>
    <property type="project" value="UniProtKB-UniRule"/>
</dbReference>
<dbReference type="PANTHER" id="PTHR48129:SF1">
    <property type="entry name" value="LARGE RIBOSOMAL SUBUNIT PROTEIN EL43"/>
    <property type="match status" value="1"/>
</dbReference>
<feature type="zinc finger region" description="C4-type" evidence="4">
    <location>
        <begin position="38"/>
        <end position="59"/>
    </location>
</feature>
<sequence length="74" mass="8469">MARKKLANLAGGFKARYGSTLRKKWMEVVRLSRATYDCPRCERNAVKRVSLGIWECTYCGYRFAGQAYAPTSVR</sequence>
<comment type="subunit">
    <text evidence="4">Part of the 50S ribosomal subunit.</text>
</comment>
<dbReference type="Pfam" id="PF01780">
    <property type="entry name" value="Ribosomal_L37ae"/>
    <property type="match status" value="1"/>
</dbReference>
<dbReference type="InterPro" id="IPR011331">
    <property type="entry name" value="Ribosomal_eL37/eL43"/>
</dbReference>
<dbReference type="AlphaFoldDB" id="A0A832ZVX7"/>
<evidence type="ECO:0000256" key="1">
    <source>
        <dbReference type="ARBA" id="ARBA00022884"/>
    </source>
</evidence>
<dbReference type="GO" id="GO:0003735">
    <property type="term" value="F:structural constituent of ribosome"/>
    <property type="evidence" value="ECO:0007669"/>
    <property type="project" value="InterPro"/>
</dbReference>
<proteinExistence type="inferred from homology"/>
<name>A0A832ZVX7_CALS0</name>
<keyword evidence="4" id="KW-0863">Zinc-finger</keyword>
<dbReference type="HAMAP" id="MF_00327">
    <property type="entry name" value="Ribosomal_eL43"/>
    <property type="match status" value="1"/>
</dbReference>
<dbReference type="GO" id="GO:1990904">
    <property type="term" value="C:ribonucleoprotein complex"/>
    <property type="evidence" value="ECO:0007669"/>
    <property type="project" value="UniProtKB-KW"/>
</dbReference>
<keyword evidence="4" id="KW-0699">rRNA-binding</keyword>
<comment type="function">
    <text evidence="4">Binds to the 23S rRNA.</text>
</comment>
<accession>A0A832ZVX7</accession>
<dbReference type="NCBIfam" id="NF003058">
    <property type="entry name" value="PRK03976.1"/>
    <property type="match status" value="1"/>
</dbReference>
<dbReference type="SUPFAM" id="SSF57829">
    <property type="entry name" value="Zn-binding ribosomal proteins"/>
    <property type="match status" value="1"/>
</dbReference>
<keyword evidence="4" id="KW-0479">Metal-binding</keyword>
<dbReference type="InterPro" id="IPR050522">
    <property type="entry name" value="Ribosomal_protein_eL43"/>
</dbReference>
<protein>
    <recommendedName>
        <fullName evidence="4">Large ribosomal subunit protein eL43</fullName>
    </recommendedName>
</protein>
<dbReference type="Proteomes" id="UP000608579">
    <property type="component" value="Unassembled WGS sequence"/>
</dbReference>
<dbReference type="GO" id="GO:0006412">
    <property type="term" value="P:translation"/>
    <property type="evidence" value="ECO:0007669"/>
    <property type="project" value="UniProtKB-UniRule"/>
</dbReference>
<keyword evidence="1 4" id="KW-0694">RNA-binding</keyword>